<sequence>MEKPDDKPPFVIFLLRSEIVGFELEVLADPRLLTLTLNTAQLNQQNLQTRRMSRQTAEVTMLAFEDGKNLNGTLLSALGRVLVVVDKHLGKSHGIQRTRELAAEHANLAAPAIDSLPETDDEKVRRSRKALVDLTQIGDTKLSLSVLWQDVAVFSENIFYHLVFPRRTKEFFLKWGFDVN</sequence>
<accession>A0AAV1SG05</accession>
<gene>
    <name evidence="1" type="ORF">DCAF_LOCUS22897</name>
</gene>
<evidence type="ECO:0000313" key="1">
    <source>
        <dbReference type="EMBL" id="CAK7350170.1"/>
    </source>
</evidence>
<protein>
    <submittedName>
        <fullName evidence="1">Uncharacterized protein</fullName>
    </submittedName>
</protein>
<proteinExistence type="predicted"/>
<dbReference type="AlphaFoldDB" id="A0AAV1SG05"/>
<reference evidence="1 2" key="1">
    <citation type="submission" date="2024-01" db="EMBL/GenBank/DDBJ databases">
        <authorList>
            <person name="Waweru B."/>
        </authorList>
    </citation>
    <scope>NUCLEOTIDE SEQUENCE [LARGE SCALE GENOMIC DNA]</scope>
</reference>
<name>A0AAV1SG05_9ROSI</name>
<evidence type="ECO:0000313" key="2">
    <source>
        <dbReference type="Proteomes" id="UP001314170"/>
    </source>
</evidence>
<keyword evidence="2" id="KW-1185">Reference proteome</keyword>
<comment type="caution">
    <text evidence="1">The sequence shown here is derived from an EMBL/GenBank/DDBJ whole genome shotgun (WGS) entry which is preliminary data.</text>
</comment>
<organism evidence="1 2">
    <name type="scientific">Dovyalis caffra</name>
    <dbReference type="NCBI Taxonomy" id="77055"/>
    <lineage>
        <taxon>Eukaryota</taxon>
        <taxon>Viridiplantae</taxon>
        <taxon>Streptophyta</taxon>
        <taxon>Embryophyta</taxon>
        <taxon>Tracheophyta</taxon>
        <taxon>Spermatophyta</taxon>
        <taxon>Magnoliopsida</taxon>
        <taxon>eudicotyledons</taxon>
        <taxon>Gunneridae</taxon>
        <taxon>Pentapetalae</taxon>
        <taxon>rosids</taxon>
        <taxon>fabids</taxon>
        <taxon>Malpighiales</taxon>
        <taxon>Salicaceae</taxon>
        <taxon>Flacourtieae</taxon>
        <taxon>Dovyalis</taxon>
    </lineage>
</organism>
<dbReference type="Proteomes" id="UP001314170">
    <property type="component" value="Unassembled WGS sequence"/>
</dbReference>
<dbReference type="EMBL" id="CAWUPB010001184">
    <property type="protein sequence ID" value="CAK7350170.1"/>
    <property type="molecule type" value="Genomic_DNA"/>
</dbReference>